<protein>
    <recommendedName>
        <fullName evidence="7">Pyrimidine-nucleoside phosphorylase</fullName>
        <ecNumber evidence="6">2.4.2.2</ecNumber>
    </recommendedName>
</protein>
<dbReference type="Pfam" id="PF02885">
    <property type="entry name" value="Glycos_trans_3N"/>
    <property type="match status" value="1"/>
</dbReference>
<sequence>MQTVELIRKKRDGKELSTEEIRHLVQGYSEGKIPDYQMSAWAMAVFFQGMTSRERADLTMEMVHSGDVVKLDSIQGVKVDKHSTGGVGDTTTLVLGPLVAAAGVPVAKLSGRGLGHTGGTIDKLESFAGFSTSLTTDAFVNQVNQLGIAVMGQTADLTPADKQLYGLRDVTATVDSIPLIASSIMSKKVAAGADGIVLDVKTGKGAFMKDEEHAINLAQAMVEIGSNLGRTTVAIISDMEQPLGFAVGNALEVKEAIDTLKGVGPEDLTEICLTLGAHMVVIGGKADSAEGARRILEEKIADGSALAKFREFVEAQGGDQRAIDDPSHLTQADHLIEVTAPSSGTVATLEAEEIGICAMMLGAGRETKDDEIDYAVGIVLKKKVGDRVEEGEVLAVLHANDQSKVGEVQARFLQAVTISDKLAVAPRLIKALVTEQGVETL</sequence>
<dbReference type="STRING" id="1048340.SAMN05444487_104109"/>
<dbReference type="PIRSF" id="PIRSF000478">
    <property type="entry name" value="TP_PyNP"/>
    <property type="match status" value="1"/>
</dbReference>
<comment type="subunit">
    <text evidence="5">Homodimer.</text>
</comment>
<feature type="domain" description="Pyrimidine nucleoside phosphorylase C-terminal" evidence="12">
    <location>
        <begin position="345"/>
        <end position="419"/>
    </location>
</feature>
<evidence type="ECO:0000256" key="3">
    <source>
        <dbReference type="ARBA" id="ARBA00003877"/>
    </source>
</evidence>
<dbReference type="InterPro" id="IPR017459">
    <property type="entry name" value="Glycosyl_Trfase_fam3_N_dom"/>
</dbReference>
<accession>A0A1H2UHS6</accession>
<evidence type="ECO:0000259" key="12">
    <source>
        <dbReference type="SMART" id="SM00941"/>
    </source>
</evidence>
<comment type="similarity">
    <text evidence="4">Belongs to the thymidine/pyrimidine-nucleoside phosphorylase family.</text>
</comment>
<dbReference type="InterPro" id="IPR018090">
    <property type="entry name" value="Pyrmidine_PPas_bac/euk"/>
</dbReference>
<comment type="catalytic activity">
    <reaction evidence="10">
        <text>uridine + phosphate = alpha-D-ribose 1-phosphate + uracil</text>
        <dbReference type="Rhea" id="RHEA:24388"/>
        <dbReference type="ChEBI" id="CHEBI:16704"/>
        <dbReference type="ChEBI" id="CHEBI:17568"/>
        <dbReference type="ChEBI" id="CHEBI:43474"/>
        <dbReference type="ChEBI" id="CHEBI:57720"/>
        <dbReference type="EC" id="2.4.2.2"/>
    </reaction>
</comment>
<dbReference type="EMBL" id="FNNQ01000004">
    <property type="protein sequence ID" value="SDW55660.1"/>
    <property type="molecule type" value="Genomic_DNA"/>
</dbReference>
<dbReference type="EC" id="2.4.2.2" evidence="6"/>
<dbReference type="Gene3D" id="3.40.1030.10">
    <property type="entry name" value="Nucleoside phosphorylase/phosphoribosyltransferase catalytic domain"/>
    <property type="match status" value="1"/>
</dbReference>
<dbReference type="GO" id="GO:0006206">
    <property type="term" value="P:pyrimidine nucleobase metabolic process"/>
    <property type="evidence" value="ECO:0007669"/>
    <property type="project" value="InterPro"/>
</dbReference>
<evidence type="ECO:0000256" key="2">
    <source>
        <dbReference type="ARBA" id="ARBA00001958"/>
    </source>
</evidence>
<dbReference type="FunFam" id="3.40.1030.10:FF:000003">
    <property type="entry name" value="Pyrimidine-nucleoside phosphorylase"/>
    <property type="match status" value="1"/>
</dbReference>
<name>A0A1H2UHS6_9BACL</name>
<dbReference type="Gene3D" id="3.90.1170.30">
    <property type="entry name" value="Pyrimidine nucleoside phosphorylase-like, C-terminal domain"/>
    <property type="match status" value="1"/>
</dbReference>
<dbReference type="SMART" id="SM00941">
    <property type="entry name" value="PYNP_C"/>
    <property type="match status" value="1"/>
</dbReference>
<dbReference type="NCBIfam" id="NF004747">
    <property type="entry name" value="PRK06078.1"/>
    <property type="match status" value="1"/>
</dbReference>
<evidence type="ECO:0000256" key="4">
    <source>
        <dbReference type="ARBA" id="ARBA00006915"/>
    </source>
</evidence>
<evidence type="ECO:0000256" key="7">
    <source>
        <dbReference type="ARBA" id="ARBA00014680"/>
    </source>
</evidence>
<evidence type="ECO:0000256" key="8">
    <source>
        <dbReference type="ARBA" id="ARBA00022676"/>
    </source>
</evidence>
<organism evidence="13 14">
    <name type="scientific">Marininema mesophilum</name>
    <dbReference type="NCBI Taxonomy" id="1048340"/>
    <lineage>
        <taxon>Bacteria</taxon>
        <taxon>Bacillati</taxon>
        <taxon>Bacillota</taxon>
        <taxon>Bacilli</taxon>
        <taxon>Bacillales</taxon>
        <taxon>Thermoactinomycetaceae</taxon>
        <taxon>Marininema</taxon>
    </lineage>
</organism>
<dbReference type="Pfam" id="PF07831">
    <property type="entry name" value="PYNP_C"/>
    <property type="match status" value="1"/>
</dbReference>
<dbReference type="GO" id="GO:0005829">
    <property type="term" value="C:cytosol"/>
    <property type="evidence" value="ECO:0007669"/>
    <property type="project" value="TreeGrafter"/>
</dbReference>
<dbReference type="SUPFAM" id="SSF52418">
    <property type="entry name" value="Nucleoside phosphorylase/phosphoribosyltransferase catalytic domain"/>
    <property type="match status" value="1"/>
</dbReference>
<evidence type="ECO:0000256" key="5">
    <source>
        <dbReference type="ARBA" id="ARBA00011738"/>
    </source>
</evidence>
<dbReference type="OrthoDB" id="9763887at2"/>
<dbReference type="RefSeq" id="WP_091737367.1">
    <property type="nucleotide sequence ID" value="NZ_FNNQ01000004.1"/>
</dbReference>
<evidence type="ECO:0000256" key="9">
    <source>
        <dbReference type="ARBA" id="ARBA00022679"/>
    </source>
</evidence>
<dbReference type="Pfam" id="PF00591">
    <property type="entry name" value="Glycos_transf_3"/>
    <property type="match status" value="1"/>
</dbReference>
<comment type="catalytic activity">
    <reaction evidence="1">
        <text>2'-deoxyuridine + phosphate = 2-deoxy-alpha-D-ribose 1-phosphate + uracil</text>
        <dbReference type="Rhea" id="RHEA:22824"/>
        <dbReference type="ChEBI" id="CHEBI:16450"/>
        <dbReference type="ChEBI" id="CHEBI:17568"/>
        <dbReference type="ChEBI" id="CHEBI:43474"/>
        <dbReference type="ChEBI" id="CHEBI:57259"/>
        <dbReference type="EC" id="2.4.2.2"/>
    </reaction>
</comment>
<dbReference type="SUPFAM" id="SSF47648">
    <property type="entry name" value="Nucleoside phosphorylase/phosphoribosyltransferase N-terminal domain"/>
    <property type="match status" value="1"/>
</dbReference>
<dbReference type="PROSITE" id="PS00647">
    <property type="entry name" value="THYMID_PHOSPHORYLASE"/>
    <property type="match status" value="1"/>
</dbReference>
<reference evidence="13 14" key="1">
    <citation type="submission" date="2016-10" db="EMBL/GenBank/DDBJ databases">
        <authorList>
            <person name="de Groot N.N."/>
        </authorList>
    </citation>
    <scope>NUCLEOTIDE SEQUENCE [LARGE SCALE GENOMIC DNA]</scope>
    <source>
        <strain evidence="13 14">DSM 45610</strain>
    </source>
</reference>
<dbReference type="Proteomes" id="UP000198534">
    <property type="component" value="Unassembled WGS sequence"/>
</dbReference>
<evidence type="ECO:0000256" key="1">
    <source>
        <dbReference type="ARBA" id="ARBA00001066"/>
    </source>
</evidence>
<keyword evidence="9" id="KW-0808">Transferase</keyword>
<gene>
    <name evidence="13" type="ORF">SAMN05444487_104109</name>
</gene>
<comment type="function">
    <text evidence="3">Catalyzes phosphorolysis of the pyrimidine nucleosides uridine, thymidine and 2'-deoxyuridine with the formation of the corresponding pyrimidine base and ribose-1-phosphate.</text>
</comment>
<keyword evidence="8" id="KW-0328">Glycosyltransferase</keyword>
<comment type="catalytic activity">
    <reaction evidence="11">
        <text>thymidine + phosphate = 2-deoxy-alpha-D-ribose 1-phosphate + thymine</text>
        <dbReference type="Rhea" id="RHEA:16037"/>
        <dbReference type="ChEBI" id="CHEBI:17748"/>
        <dbReference type="ChEBI" id="CHEBI:17821"/>
        <dbReference type="ChEBI" id="CHEBI:43474"/>
        <dbReference type="ChEBI" id="CHEBI:57259"/>
        <dbReference type="EC" id="2.4.2.2"/>
    </reaction>
</comment>
<evidence type="ECO:0000256" key="11">
    <source>
        <dbReference type="ARBA" id="ARBA00048525"/>
    </source>
</evidence>
<proteinExistence type="inferred from homology"/>
<dbReference type="InterPro" id="IPR013102">
    <property type="entry name" value="PYNP_C"/>
</dbReference>
<evidence type="ECO:0000256" key="6">
    <source>
        <dbReference type="ARBA" id="ARBA00011889"/>
    </source>
</evidence>
<evidence type="ECO:0000313" key="14">
    <source>
        <dbReference type="Proteomes" id="UP000198534"/>
    </source>
</evidence>
<dbReference type="InterPro" id="IPR017872">
    <property type="entry name" value="Pyrmidine_PPase_CS"/>
</dbReference>
<dbReference type="GO" id="GO:0006213">
    <property type="term" value="P:pyrimidine nucleoside metabolic process"/>
    <property type="evidence" value="ECO:0007669"/>
    <property type="project" value="InterPro"/>
</dbReference>
<keyword evidence="14" id="KW-1185">Reference proteome</keyword>
<evidence type="ECO:0000313" key="13">
    <source>
        <dbReference type="EMBL" id="SDW55660.1"/>
    </source>
</evidence>
<evidence type="ECO:0000256" key="10">
    <source>
        <dbReference type="ARBA" id="ARBA00048453"/>
    </source>
</evidence>
<dbReference type="SUPFAM" id="SSF54680">
    <property type="entry name" value="Pyrimidine nucleoside phosphorylase C-terminal domain"/>
    <property type="match status" value="1"/>
</dbReference>
<dbReference type="Gene3D" id="1.20.970.10">
    <property type="entry name" value="Transferase, Pyrimidine Nucleoside Phosphorylase, Chain C"/>
    <property type="match status" value="1"/>
</dbReference>
<dbReference type="InterPro" id="IPR000312">
    <property type="entry name" value="Glycosyl_Trfase_fam3"/>
</dbReference>
<dbReference type="NCBIfam" id="NF004490">
    <property type="entry name" value="PRK05820.1"/>
    <property type="match status" value="1"/>
</dbReference>
<dbReference type="InterPro" id="IPR035902">
    <property type="entry name" value="Nuc_phospho_transferase"/>
</dbReference>
<comment type="cofactor">
    <cofactor evidence="2">
        <name>K(+)</name>
        <dbReference type="ChEBI" id="CHEBI:29103"/>
    </cofactor>
</comment>
<dbReference type="PANTHER" id="PTHR10515:SF0">
    <property type="entry name" value="THYMIDINE PHOSPHORYLASE"/>
    <property type="match status" value="1"/>
</dbReference>
<dbReference type="GO" id="GO:0004645">
    <property type="term" value="F:1,4-alpha-oligoglucan phosphorylase activity"/>
    <property type="evidence" value="ECO:0007669"/>
    <property type="project" value="InterPro"/>
</dbReference>
<dbReference type="GO" id="GO:0009032">
    <property type="term" value="F:thymidine phosphorylase activity"/>
    <property type="evidence" value="ECO:0007669"/>
    <property type="project" value="TreeGrafter"/>
</dbReference>
<dbReference type="AlphaFoldDB" id="A0A1H2UHS6"/>
<dbReference type="NCBIfam" id="TIGR02644">
    <property type="entry name" value="Y_phosphoryl"/>
    <property type="match status" value="1"/>
</dbReference>
<dbReference type="InterPro" id="IPR036320">
    <property type="entry name" value="Glycosyl_Trfase_fam3_N_dom_sf"/>
</dbReference>
<dbReference type="InterPro" id="IPR036566">
    <property type="entry name" value="PYNP-like_C_sf"/>
</dbReference>
<dbReference type="InterPro" id="IPR000053">
    <property type="entry name" value="Thymidine/pyrmidine_PPase"/>
</dbReference>
<dbReference type="PANTHER" id="PTHR10515">
    <property type="entry name" value="THYMIDINE PHOSPHORYLASE"/>
    <property type="match status" value="1"/>
</dbReference>